<organism evidence="1 2">
    <name type="scientific">Chryseobacterium caseinilyticum</name>
    <dbReference type="NCBI Taxonomy" id="2771428"/>
    <lineage>
        <taxon>Bacteria</taxon>
        <taxon>Pseudomonadati</taxon>
        <taxon>Bacteroidota</taxon>
        <taxon>Flavobacteriia</taxon>
        <taxon>Flavobacteriales</taxon>
        <taxon>Weeksellaceae</taxon>
        <taxon>Chryseobacterium group</taxon>
        <taxon>Chryseobacterium</taxon>
    </lineage>
</organism>
<name>A0ABR8ZF73_9FLAO</name>
<reference evidence="1 2" key="1">
    <citation type="submission" date="2020-09" db="EMBL/GenBank/DDBJ databases">
        <title>Genome seq and assembly of Chryseobacterium sp.</title>
        <authorList>
            <person name="Chhetri G."/>
        </authorList>
    </citation>
    <scope>NUCLEOTIDE SEQUENCE [LARGE SCALE GENOMIC DNA]</scope>
    <source>
        <strain evidence="1 2">GCR10</strain>
    </source>
</reference>
<keyword evidence="2" id="KW-1185">Reference proteome</keyword>
<comment type="caution">
    <text evidence="1">The sequence shown here is derived from an EMBL/GenBank/DDBJ whole genome shotgun (WGS) entry which is preliminary data.</text>
</comment>
<evidence type="ECO:0000313" key="1">
    <source>
        <dbReference type="EMBL" id="MBD8083945.1"/>
    </source>
</evidence>
<accession>A0ABR8ZF73</accession>
<protein>
    <submittedName>
        <fullName evidence="1">Uncharacterized protein</fullName>
    </submittedName>
</protein>
<gene>
    <name evidence="1" type="ORF">IC610_16160</name>
</gene>
<dbReference type="EMBL" id="JACYFS010000006">
    <property type="protein sequence ID" value="MBD8083945.1"/>
    <property type="molecule type" value="Genomic_DNA"/>
</dbReference>
<evidence type="ECO:0000313" key="2">
    <source>
        <dbReference type="Proteomes" id="UP000637299"/>
    </source>
</evidence>
<dbReference type="Proteomes" id="UP000637299">
    <property type="component" value="Unassembled WGS sequence"/>
</dbReference>
<proteinExistence type="predicted"/>
<sequence>MVSLLDLILKSGFWRRAFTTVFIIFCANSFAQAQIYVEGGATIVNREQICSNIKITEKGENSSAVISVNGEGYLVSSGESVVFKVEKKNNAQVVIKKKVLKTALAFKEKPSNRNQVLPLKKSTVHYKPIDNPDQFTGVKHTHKTLNLPTEHSYKVLGIAEHQSLSVRNFSLEKTRILTAQFFNAHIFSSAFYTRPPPFRV</sequence>